<evidence type="ECO:0000313" key="2">
    <source>
        <dbReference type="EMBL" id="MEQ2638230.1"/>
    </source>
</evidence>
<organism evidence="2 3">
    <name type="scientific">Paratractidigestivibacter faecalis</name>
    <dbReference type="NCBI Taxonomy" id="2292441"/>
    <lineage>
        <taxon>Bacteria</taxon>
        <taxon>Bacillati</taxon>
        <taxon>Actinomycetota</taxon>
        <taxon>Coriobacteriia</taxon>
        <taxon>Coriobacteriales</taxon>
        <taxon>Atopobiaceae</taxon>
        <taxon>Paratractidigestivibacter</taxon>
    </lineage>
</organism>
<dbReference type="RefSeq" id="WP_349182872.1">
    <property type="nucleotide sequence ID" value="NZ_JBBNGS010000014.1"/>
</dbReference>
<dbReference type="Proteomes" id="UP001478817">
    <property type="component" value="Unassembled WGS sequence"/>
</dbReference>
<feature type="signal peptide" evidence="1">
    <location>
        <begin position="1"/>
        <end position="22"/>
    </location>
</feature>
<proteinExistence type="predicted"/>
<feature type="chain" id="PRO_5046671050" description="DUF5105 domain-containing protein" evidence="1">
    <location>
        <begin position="23"/>
        <end position="185"/>
    </location>
</feature>
<keyword evidence="3" id="KW-1185">Reference proteome</keyword>
<dbReference type="EMBL" id="JBBNGS010000014">
    <property type="protein sequence ID" value="MEQ2638230.1"/>
    <property type="molecule type" value="Genomic_DNA"/>
</dbReference>
<accession>A0ABV1IH48</accession>
<comment type="caution">
    <text evidence="2">The sequence shown here is derived from an EMBL/GenBank/DDBJ whole genome shotgun (WGS) entry which is preliminary data.</text>
</comment>
<evidence type="ECO:0000256" key="1">
    <source>
        <dbReference type="SAM" id="SignalP"/>
    </source>
</evidence>
<sequence>MRKKFAPAAVAAALLALAIALVGCSSGPSDEEVIRQGVSEELAAIKAGDDELISSVEEGAGEDLKTLGIDARDFMSAYLDGFDYSVGDVKVDGDSATVHLSITCRSMGEAAEAFMGAYNDALADVQDLTDTDALYELAGKTLLESLSSTQPKTVECDVQCQKDSDGNWSYADGVSEQMSELFLSQ</sequence>
<keyword evidence="1" id="KW-0732">Signal</keyword>
<gene>
    <name evidence="2" type="ORF">AAAT05_07750</name>
</gene>
<evidence type="ECO:0000313" key="3">
    <source>
        <dbReference type="Proteomes" id="UP001478817"/>
    </source>
</evidence>
<evidence type="ECO:0008006" key="4">
    <source>
        <dbReference type="Google" id="ProtNLM"/>
    </source>
</evidence>
<reference evidence="2 3" key="1">
    <citation type="submission" date="2024-04" db="EMBL/GenBank/DDBJ databases">
        <title>Human intestinal bacterial collection.</title>
        <authorList>
            <person name="Pauvert C."/>
            <person name="Hitch T.C.A."/>
            <person name="Clavel T."/>
        </authorList>
    </citation>
    <scope>NUCLEOTIDE SEQUENCE [LARGE SCALE GENOMIC DNA]</scope>
    <source>
        <strain evidence="2 3">CLA-AA-H197</strain>
    </source>
</reference>
<dbReference type="PROSITE" id="PS51257">
    <property type="entry name" value="PROKAR_LIPOPROTEIN"/>
    <property type="match status" value="1"/>
</dbReference>
<name>A0ABV1IH48_9ACTN</name>
<protein>
    <recommendedName>
        <fullName evidence="4">DUF5105 domain-containing protein</fullName>
    </recommendedName>
</protein>